<dbReference type="AlphaFoldDB" id="A0A9D7XCU4"/>
<reference evidence="1 2" key="1">
    <citation type="submission" date="2020-10" db="EMBL/GenBank/DDBJ databases">
        <title>Connecting structure to function with the recovery of over 1000 high-quality activated sludge metagenome-assembled genomes encoding full-length rRNA genes using long-read sequencing.</title>
        <authorList>
            <person name="Singleton C.M."/>
            <person name="Petriglieri F."/>
            <person name="Kristensen J.M."/>
            <person name="Kirkegaard R.H."/>
            <person name="Michaelsen T.Y."/>
            <person name="Andersen M.H."/>
            <person name="Karst S.M."/>
            <person name="Dueholm M.S."/>
            <person name="Nielsen P.H."/>
            <person name="Albertsen M."/>
        </authorList>
    </citation>
    <scope>NUCLEOTIDE SEQUENCE [LARGE SCALE GENOMIC DNA]</scope>
    <source>
        <strain evidence="1">Ribe_18-Q3-R11-54_BAT3C.373</strain>
    </source>
</reference>
<accession>A0A9D7XCU4</accession>
<dbReference type="Gene3D" id="2.60.120.260">
    <property type="entry name" value="Galactose-binding domain-like"/>
    <property type="match status" value="1"/>
</dbReference>
<organism evidence="1 2">
    <name type="scientific">Candidatus Defluviibacterium haderslevense</name>
    <dbReference type="NCBI Taxonomy" id="2981993"/>
    <lineage>
        <taxon>Bacteria</taxon>
        <taxon>Pseudomonadati</taxon>
        <taxon>Bacteroidota</taxon>
        <taxon>Saprospiria</taxon>
        <taxon>Saprospirales</taxon>
        <taxon>Saprospiraceae</taxon>
        <taxon>Candidatus Defluviibacterium</taxon>
    </lineage>
</organism>
<comment type="caution">
    <text evidence="1">The sequence shown here is derived from an EMBL/GenBank/DDBJ whole genome shotgun (WGS) entry which is preliminary data.</text>
</comment>
<protein>
    <recommendedName>
        <fullName evidence="3">Secretion system C-terminal sorting domain-containing protein</fullName>
    </recommendedName>
</protein>
<gene>
    <name evidence="1" type="ORF">IPO85_06545</name>
</gene>
<sequence length="658" mass="73328">MNRYWAHSILFCILIMNGVQAQYPIFWGGPGHKDSEFDGGLNGWTTTGLASSIPDSAINAVWTYSKTSDARPFIFGGGTPSANVPIHSFSNANGAAVFNSAYLDTRGVFSNLGTDKGPAPALSKMYFPDNKFGIQSGVLTSPKIDCSSQSTVAVWFFQLYYKFYGKTSIEVTHDGGVNWQEFLINIESPAANNHVNNRLLVDITSAAAGYSEVQFRFKWSNAFYFWIIDDVYLVNMPDHDLAITHPYYSPSSYAIPISQTCQDSLIFKAALSNLGTKTQRDVVFACYVENNMGLTFFADSIIIPEFKAFTKDSIVYLTSTFKINNLPHEQGLYKIIWKTYSLASSDAILDDNIVSANFEITAAEESVYAKEQKANGSLRFPGNYLIGAQYITPDCIDKRDDFEIKSVLVQLASTRNSGSPGRLEGYQVVVYILKVKDTVNADFSNFALDIDLGDSNGSVEFIGVGDYTCNEETNFEDIYVPVKDINEKKIYLEPNTRYFILVDHLLEIPGTFSIEHAADLSSLNAFETIPFNTPVYLKDKGLWLANIPGNPQPVCRLKVSPGYYINTKNVNTLSPNTLTIKSNPVIQSRLELNIQLEETSDVQLLIADIHGKIISKQYYKSIDEQIAIFDLSNYTSGMYVAKLITKHGTRDLTFSYLK</sequence>
<name>A0A9D7XCU4_9BACT</name>
<proteinExistence type="predicted"/>
<dbReference type="EMBL" id="JADKFW010000004">
    <property type="protein sequence ID" value="MBK9717159.1"/>
    <property type="molecule type" value="Genomic_DNA"/>
</dbReference>
<evidence type="ECO:0000313" key="2">
    <source>
        <dbReference type="Proteomes" id="UP000808349"/>
    </source>
</evidence>
<dbReference type="Proteomes" id="UP000808349">
    <property type="component" value="Unassembled WGS sequence"/>
</dbReference>
<evidence type="ECO:0008006" key="3">
    <source>
        <dbReference type="Google" id="ProtNLM"/>
    </source>
</evidence>
<evidence type="ECO:0000313" key="1">
    <source>
        <dbReference type="EMBL" id="MBK9717159.1"/>
    </source>
</evidence>